<dbReference type="AlphaFoldDB" id="A0A318REB9"/>
<comment type="caution">
    <text evidence="2">The sequence shown here is derived from an EMBL/GenBank/DDBJ whole genome shotgun (WGS) entry which is preliminary data.</text>
</comment>
<reference evidence="2 3" key="1">
    <citation type="submission" date="2018-06" db="EMBL/GenBank/DDBJ databases">
        <title>Genomic Encyclopedia of Type Strains, Phase IV (KMG-IV): sequencing the most valuable type-strain genomes for metagenomic binning, comparative biology and taxonomic classification.</title>
        <authorList>
            <person name="Goeker M."/>
        </authorList>
    </citation>
    <scope>NUCLEOTIDE SEQUENCE [LARGE SCALE GENOMIC DNA]</scope>
    <source>
        <strain evidence="2 3">DSM 45521</strain>
    </source>
</reference>
<feature type="domain" description="SnoaL-like" evidence="1">
    <location>
        <begin position="26"/>
        <end position="106"/>
    </location>
</feature>
<dbReference type="InterPro" id="IPR037401">
    <property type="entry name" value="SnoaL-like"/>
</dbReference>
<dbReference type="Pfam" id="PF13577">
    <property type="entry name" value="SnoaL_4"/>
    <property type="match status" value="1"/>
</dbReference>
<dbReference type="RefSeq" id="WP_110470974.1">
    <property type="nucleotide sequence ID" value="NZ_QJSP01000011.1"/>
</dbReference>
<evidence type="ECO:0000313" key="3">
    <source>
        <dbReference type="Proteomes" id="UP000247591"/>
    </source>
</evidence>
<dbReference type="Gene3D" id="3.10.450.50">
    <property type="match status" value="1"/>
</dbReference>
<organism evidence="2 3">
    <name type="scientific">Williamsia limnetica</name>
    <dbReference type="NCBI Taxonomy" id="882452"/>
    <lineage>
        <taxon>Bacteria</taxon>
        <taxon>Bacillati</taxon>
        <taxon>Actinomycetota</taxon>
        <taxon>Actinomycetes</taxon>
        <taxon>Mycobacteriales</taxon>
        <taxon>Nocardiaceae</taxon>
        <taxon>Williamsia</taxon>
    </lineage>
</organism>
<keyword evidence="3" id="KW-1185">Reference proteome</keyword>
<accession>A0A318REB9</accession>
<dbReference type="Proteomes" id="UP000247591">
    <property type="component" value="Unassembled WGS sequence"/>
</dbReference>
<dbReference type="InterPro" id="IPR032710">
    <property type="entry name" value="NTF2-like_dom_sf"/>
</dbReference>
<dbReference type="EMBL" id="QJSP01000011">
    <property type="protein sequence ID" value="PYE14949.1"/>
    <property type="molecule type" value="Genomic_DNA"/>
</dbReference>
<evidence type="ECO:0000259" key="1">
    <source>
        <dbReference type="Pfam" id="PF13577"/>
    </source>
</evidence>
<evidence type="ECO:0000313" key="2">
    <source>
        <dbReference type="EMBL" id="PYE14949.1"/>
    </source>
</evidence>
<name>A0A318REB9_WILLI</name>
<dbReference type="SUPFAM" id="SSF54427">
    <property type="entry name" value="NTF2-like"/>
    <property type="match status" value="1"/>
</dbReference>
<dbReference type="OrthoDB" id="4713913at2"/>
<proteinExistence type="predicted"/>
<protein>
    <submittedName>
        <fullName evidence="2">SnoaL-like protein</fullName>
    </submittedName>
</protein>
<gene>
    <name evidence="2" type="ORF">DFR67_11123</name>
</gene>
<sequence>MGKFSKNELEAEFAKFTAVNDKVAITQDWDPWADQFTTDADYVEHALGTFKGREEIRTWVKKTMGRFPGNHMVGYLSLWHVVDEETGRIICEIDNPMRDPGDGTVFTATNITILTYGGDGLWAKEEDIYNPMEFAQAAKAWCNRARELGNLTDDATKWLETVGKYF</sequence>